<organism evidence="2 3">
    <name type="scientific">Handroanthus impetiginosus</name>
    <dbReference type="NCBI Taxonomy" id="429701"/>
    <lineage>
        <taxon>Eukaryota</taxon>
        <taxon>Viridiplantae</taxon>
        <taxon>Streptophyta</taxon>
        <taxon>Embryophyta</taxon>
        <taxon>Tracheophyta</taxon>
        <taxon>Spermatophyta</taxon>
        <taxon>Magnoliopsida</taxon>
        <taxon>eudicotyledons</taxon>
        <taxon>Gunneridae</taxon>
        <taxon>Pentapetalae</taxon>
        <taxon>asterids</taxon>
        <taxon>lamiids</taxon>
        <taxon>Lamiales</taxon>
        <taxon>Bignoniaceae</taxon>
        <taxon>Crescentiina</taxon>
        <taxon>Tabebuia alliance</taxon>
        <taxon>Handroanthus</taxon>
    </lineage>
</organism>
<proteinExistence type="predicted"/>
<evidence type="ECO:0008006" key="4">
    <source>
        <dbReference type="Google" id="ProtNLM"/>
    </source>
</evidence>
<dbReference type="PANTHER" id="PTHR33881:SF7">
    <property type="entry name" value="NEUROGENIC LOCUS NOTCH-LIKE PROTEIN"/>
    <property type="match status" value="1"/>
</dbReference>
<keyword evidence="3" id="KW-1185">Reference proteome</keyword>
<reference evidence="3" key="1">
    <citation type="journal article" date="2018" name="Gigascience">
        <title>Genome assembly of the Pink Ipe (Handroanthus impetiginosus, Bignoniaceae), a highly valued, ecologically keystone Neotropical timber forest tree.</title>
        <authorList>
            <person name="Silva-Junior O.B."/>
            <person name="Grattapaglia D."/>
            <person name="Novaes E."/>
            <person name="Collevatti R.G."/>
        </authorList>
    </citation>
    <scope>NUCLEOTIDE SEQUENCE [LARGE SCALE GENOMIC DNA]</scope>
    <source>
        <strain evidence="3">cv. UFG-1</strain>
    </source>
</reference>
<evidence type="ECO:0000313" key="2">
    <source>
        <dbReference type="EMBL" id="PIN17779.1"/>
    </source>
</evidence>
<protein>
    <recommendedName>
        <fullName evidence="4">EGF-like domain-containing protein</fullName>
    </recommendedName>
</protein>
<dbReference type="AlphaFoldDB" id="A0A2G9HJS9"/>
<dbReference type="OrthoDB" id="1914642at2759"/>
<comment type="caution">
    <text evidence="2">The sequence shown here is derived from an EMBL/GenBank/DDBJ whole genome shotgun (WGS) entry which is preliminary data.</text>
</comment>
<dbReference type="EMBL" id="NKXS01001609">
    <property type="protein sequence ID" value="PIN17779.1"/>
    <property type="molecule type" value="Genomic_DNA"/>
</dbReference>
<accession>A0A2G9HJS9</accession>
<dbReference type="Proteomes" id="UP000231279">
    <property type="component" value="Unassembled WGS sequence"/>
</dbReference>
<dbReference type="PANTHER" id="PTHR33881">
    <property type="entry name" value="NEUROGENIC LOCUS NOTCH-LIKE PROTEIN"/>
    <property type="match status" value="1"/>
</dbReference>
<gene>
    <name evidence="2" type="ORF">CDL12_09554</name>
</gene>
<evidence type="ECO:0000313" key="3">
    <source>
        <dbReference type="Proteomes" id="UP000231279"/>
    </source>
</evidence>
<sequence length="216" mass="23621">MSAVRCAPFLAIILFLQCCSAAADFTVPFPPPFSDKVCRENICGKGKCVASNNSTFGFECNCEPGWKQARPDDDEHSKFLPCVIPNCTIHHACAKAPASAPDNHRRPNSSIFDPCFWIDCGGGFCNKTSPFTHRCECEQGYYNLFNSTAFPCYKECSIGLDCAHLGINIRNSSSPPPSPSSASNSTNHAASLIPRIEFGWLISMVTTFALVVWNYS</sequence>
<keyword evidence="1" id="KW-0732">Signal</keyword>
<feature type="chain" id="PRO_5013614342" description="EGF-like domain-containing protein" evidence="1">
    <location>
        <begin position="22"/>
        <end position="216"/>
    </location>
</feature>
<feature type="signal peptide" evidence="1">
    <location>
        <begin position="1"/>
        <end position="21"/>
    </location>
</feature>
<name>A0A2G9HJS9_9LAMI</name>
<evidence type="ECO:0000256" key="1">
    <source>
        <dbReference type="SAM" id="SignalP"/>
    </source>
</evidence>